<dbReference type="RefSeq" id="WP_323277813.1">
    <property type="nucleotide sequence ID" value="NZ_JAYGGQ010000002.1"/>
</dbReference>
<evidence type="ECO:0000313" key="2">
    <source>
        <dbReference type="EMBL" id="MEA5454022.1"/>
    </source>
</evidence>
<comment type="caution">
    <text evidence="2">The sequence shown here is derived from an EMBL/GenBank/DDBJ whole genome shotgun (WGS) entry which is preliminary data.</text>
</comment>
<feature type="compositionally biased region" description="Low complexity" evidence="1">
    <location>
        <begin position="57"/>
        <end position="69"/>
    </location>
</feature>
<organism evidence="2 3">
    <name type="scientific">Sinomonas terricola</name>
    <dbReference type="NCBI Taxonomy" id="3110330"/>
    <lineage>
        <taxon>Bacteria</taxon>
        <taxon>Bacillati</taxon>
        <taxon>Actinomycetota</taxon>
        <taxon>Actinomycetes</taxon>
        <taxon>Micrococcales</taxon>
        <taxon>Micrococcaceae</taxon>
        <taxon>Sinomonas</taxon>
    </lineage>
</organism>
<reference evidence="2 3" key="1">
    <citation type="submission" date="2023-12" db="EMBL/GenBank/DDBJ databases">
        <title>Sinomonas terricola sp. nov, isolated from litchi orchard soil in Guangdong, PR China.</title>
        <authorList>
            <person name="Jiaxin W."/>
            <person name="Yang Z."/>
            <person name="Honghui Z."/>
        </authorList>
    </citation>
    <scope>NUCLEOTIDE SEQUENCE [LARGE SCALE GENOMIC DNA]</scope>
    <source>
        <strain evidence="2 3">JGH33</strain>
    </source>
</reference>
<evidence type="ECO:0000256" key="1">
    <source>
        <dbReference type="SAM" id="MobiDB-lite"/>
    </source>
</evidence>
<evidence type="ECO:0000313" key="3">
    <source>
        <dbReference type="Proteomes" id="UP001304769"/>
    </source>
</evidence>
<dbReference type="EMBL" id="JAYGGQ010000002">
    <property type="protein sequence ID" value="MEA5454022.1"/>
    <property type="molecule type" value="Genomic_DNA"/>
</dbReference>
<accession>A0ABU5T2X6</accession>
<name>A0ABU5T2X6_9MICC</name>
<protein>
    <recommendedName>
        <fullName evidence="4">DUF1795 domain-containing protein</fullName>
    </recommendedName>
</protein>
<feature type="region of interest" description="Disordered" evidence="1">
    <location>
        <begin position="107"/>
        <end position="131"/>
    </location>
</feature>
<dbReference type="Proteomes" id="UP001304769">
    <property type="component" value="Unassembled WGS sequence"/>
</dbReference>
<gene>
    <name evidence="2" type="ORF">SPF06_04725</name>
</gene>
<feature type="region of interest" description="Disordered" evidence="1">
    <location>
        <begin position="40"/>
        <end position="74"/>
    </location>
</feature>
<proteinExistence type="predicted"/>
<keyword evidence="3" id="KW-1185">Reference proteome</keyword>
<sequence>MGAAVVLSGCGGAAGPGQTPTATSAAAPGFTWFRAGPAPMGWKATELPDGTARLSTPPEAAPAESDPASVTAETRSQAGGLVAYFNATPRQGGESLATWPEFRLDHLQDENGEPASRRASATGLAFRGGTGSCVEDAYRSRDRSHEYREIACYVEGARGASVLVVAAPAQDWDAESPILEQAVDSYLAE</sequence>
<evidence type="ECO:0008006" key="4">
    <source>
        <dbReference type="Google" id="ProtNLM"/>
    </source>
</evidence>